<comment type="caution">
    <text evidence="1">The sequence shown here is derived from an EMBL/GenBank/DDBJ whole genome shotgun (WGS) entry which is preliminary data.</text>
</comment>
<dbReference type="EMBL" id="VFMO01000001">
    <property type="protein sequence ID" value="TQJ14241.1"/>
    <property type="molecule type" value="Genomic_DNA"/>
</dbReference>
<accession>A0A542EFW4</accession>
<dbReference type="AlphaFoldDB" id="A0A542EFW4"/>
<name>A0A542EFW4_9MICO</name>
<sequence length="78" mass="8563">MHDELHIDCRTCPVRDRMCGDCMVTHLYALAPPAPRQPALDRGERAALDMFVSLGLVDVADLASVEVEVDERGLRSVG</sequence>
<evidence type="ECO:0000313" key="2">
    <source>
        <dbReference type="Proteomes" id="UP000320806"/>
    </source>
</evidence>
<proteinExistence type="predicted"/>
<organism evidence="1 2">
    <name type="scientific">Yimella lutea</name>
    <dbReference type="NCBI Taxonomy" id="587872"/>
    <lineage>
        <taxon>Bacteria</taxon>
        <taxon>Bacillati</taxon>
        <taxon>Actinomycetota</taxon>
        <taxon>Actinomycetes</taxon>
        <taxon>Micrococcales</taxon>
        <taxon>Dermacoccaceae</taxon>
        <taxon>Yimella</taxon>
    </lineage>
</organism>
<protein>
    <submittedName>
        <fullName evidence="1">Uncharacterized protein</fullName>
    </submittedName>
</protein>
<dbReference type="RefSeq" id="WP_141928103.1">
    <property type="nucleotide sequence ID" value="NZ_BAABCI010000034.1"/>
</dbReference>
<reference evidence="1 2" key="1">
    <citation type="submission" date="2019-06" db="EMBL/GenBank/DDBJ databases">
        <title>Sequencing the genomes of 1000 actinobacteria strains.</title>
        <authorList>
            <person name="Klenk H.-P."/>
        </authorList>
    </citation>
    <scope>NUCLEOTIDE SEQUENCE [LARGE SCALE GENOMIC DNA]</scope>
    <source>
        <strain evidence="1 2">DSM 19828</strain>
    </source>
</reference>
<dbReference type="Proteomes" id="UP000320806">
    <property type="component" value="Unassembled WGS sequence"/>
</dbReference>
<dbReference type="OrthoDB" id="4774211at2"/>
<evidence type="ECO:0000313" key="1">
    <source>
        <dbReference type="EMBL" id="TQJ14241.1"/>
    </source>
</evidence>
<gene>
    <name evidence="1" type="ORF">FB459_1689</name>
</gene>
<keyword evidence="2" id="KW-1185">Reference proteome</keyword>